<reference evidence="1 2" key="1">
    <citation type="submission" date="2021-06" db="EMBL/GenBank/DDBJ databases">
        <title>Caerostris extrusa draft genome.</title>
        <authorList>
            <person name="Kono N."/>
            <person name="Arakawa K."/>
        </authorList>
    </citation>
    <scope>NUCLEOTIDE SEQUENCE [LARGE SCALE GENOMIC DNA]</scope>
</reference>
<organism evidence="1 2">
    <name type="scientific">Caerostris extrusa</name>
    <name type="common">Bark spider</name>
    <name type="synonym">Caerostris bankana</name>
    <dbReference type="NCBI Taxonomy" id="172846"/>
    <lineage>
        <taxon>Eukaryota</taxon>
        <taxon>Metazoa</taxon>
        <taxon>Ecdysozoa</taxon>
        <taxon>Arthropoda</taxon>
        <taxon>Chelicerata</taxon>
        <taxon>Arachnida</taxon>
        <taxon>Araneae</taxon>
        <taxon>Araneomorphae</taxon>
        <taxon>Entelegynae</taxon>
        <taxon>Araneoidea</taxon>
        <taxon>Araneidae</taxon>
        <taxon>Caerostris</taxon>
    </lineage>
</organism>
<accession>A0AAV4NR15</accession>
<sequence>MDRGCCNLETPGLETVPLCASIAENGHEDCLQKGDRSARVERELLAIALEASTGHALLSGSRALRIQIIIRSSACHLKRSPWVSFTTSLYLSLRTECEPHRFREVDSGITLGGESENLHHLFCQSCDRPWILTRKRFVHIKPPNE</sequence>
<evidence type="ECO:0000313" key="2">
    <source>
        <dbReference type="Proteomes" id="UP001054945"/>
    </source>
</evidence>
<gene>
    <name evidence="1" type="ORF">CEXT_188881</name>
</gene>
<dbReference type="Proteomes" id="UP001054945">
    <property type="component" value="Unassembled WGS sequence"/>
</dbReference>
<evidence type="ECO:0000313" key="1">
    <source>
        <dbReference type="EMBL" id="GIX86141.1"/>
    </source>
</evidence>
<name>A0AAV4NR15_CAEEX</name>
<dbReference type="AlphaFoldDB" id="A0AAV4NR15"/>
<comment type="caution">
    <text evidence="1">The sequence shown here is derived from an EMBL/GenBank/DDBJ whole genome shotgun (WGS) entry which is preliminary data.</text>
</comment>
<protein>
    <submittedName>
        <fullName evidence="1">Uncharacterized protein</fullName>
    </submittedName>
</protein>
<proteinExistence type="predicted"/>
<keyword evidence="2" id="KW-1185">Reference proteome</keyword>
<dbReference type="EMBL" id="BPLR01021115">
    <property type="protein sequence ID" value="GIX86141.1"/>
    <property type="molecule type" value="Genomic_DNA"/>
</dbReference>